<evidence type="ECO:0000259" key="8">
    <source>
        <dbReference type="PROSITE" id="PS50850"/>
    </source>
</evidence>
<feature type="transmembrane region" description="Helical" evidence="7">
    <location>
        <begin position="92"/>
        <end position="115"/>
    </location>
</feature>
<proteinExistence type="predicted"/>
<dbReference type="InterPro" id="IPR036259">
    <property type="entry name" value="MFS_trans_sf"/>
</dbReference>
<feature type="transmembrane region" description="Helical" evidence="7">
    <location>
        <begin position="136"/>
        <end position="155"/>
    </location>
</feature>
<feature type="transmembrane region" description="Helical" evidence="7">
    <location>
        <begin position="161"/>
        <end position="179"/>
    </location>
</feature>
<dbReference type="STRING" id="796620.VIBC2010_17964"/>
<dbReference type="eggNOG" id="COG2814">
    <property type="taxonomic scope" value="Bacteria"/>
</dbReference>
<feature type="transmembrane region" description="Helical" evidence="7">
    <location>
        <begin position="67"/>
        <end position="86"/>
    </location>
</feature>
<name>E3BHL7_9VIBR</name>
<evidence type="ECO:0000256" key="3">
    <source>
        <dbReference type="ARBA" id="ARBA00022475"/>
    </source>
</evidence>
<evidence type="ECO:0000256" key="7">
    <source>
        <dbReference type="SAM" id="Phobius"/>
    </source>
</evidence>
<gene>
    <name evidence="9" type="ORF">VIBC2010_17964</name>
</gene>
<keyword evidence="3" id="KW-1003">Cell membrane</keyword>
<dbReference type="SUPFAM" id="SSF103473">
    <property type="entry name" value="MFS general substrate transporter"/>
    <property type="match status" value="1"/>
</dbReference>
<keyword evidence="5 7" id="KW-1133">Transmembrane helix</keyword>
<dbReference type="RefSeq" id="WP_009600493.1">
    <property type="nucleotide sequence ID" value="NZ_AEIU01000059.1"/>
</dbReference>
<feature type="transmembrane region" description="Helical" evidence="7">
    <location>
        <begin position="7"/>
        <end position="28"/>
    </location>
</feature>
<feature type="domain" description="Major facilitator superfamily (MFS) profile" evidence="8">
    <location>
        <begin position="1"/>
        <end position="183"/>
    </location>
</feature>
<sequence length="406" mass="45902">MLYLFFLGESILALLNVMISFYFSIKIFESTNSASLMALSVFFSIAPNIYLSFFSGRAVDFYGKVKTIKICALLYFSIYLILYFYVDNYGYEIITIFLFLAIRSIVSSFNDMAIITIIPEQVPKENLRVAYGIQDFLNKGVSILGPILSGVIYSYVKVDNIILPMIVISFLIFMISFSLKEVKIVKDNIFEDISLNLCRKIVNQTPELRGSLCFFCLFNLVNGVSSAFLVSYAFLMFGNFSYTLSIYNSFMAVGALIGTLFSIRKINIDPLLLIGISTIICALFGRIAIGFAYDIFLFSIFLALRAALIPIGNMANQIVWVDKTERSSRGSLFGYRRLIAQGFYPISIVLCAMLINIYQLDSSENFLNSMFIITGFFEIIISILLIAFSVRLKRVRCKYLSISNLS</sequence>
<dbReference type="EMBL" id="AEIU01000059">
    <property type="protein sequence ID" value="EFP97306.1"/>
    <property type="molecule type" value="Genomic_DNA"/>
</dbReference>
<keyword evidence="2" id="KW-0813">Transport</keyword>
<feature type="transmembrane region" description="Helical" evidence="7">
    <location>
        <begin position="34"/>
        <end position="55"/>
    </location>
</feature>
<reference evidence="9 10" key="1">
    <citation type="journal article" date="2012" name="Int. J. Syst. Evol. Microbiol.">
        <title>Vibrio caribbeanicus sp. nov., isolated from the marine sponge Scleritoderma cyanea.</title>
        <authorList>
            <person name="Hoffmann M."/>
            <person name="Monday S.R."/>
            <person name="Allard M.W."/>
            <person name="Strain E.A."/>
            <person name="Whittaker P."/>
            <person name="Naum M."/>
            <person name="McCarthy P.J."/>
            <person name="Lopez J.V."/>
            <person name="Fischer M."/>
            <person name="Brown E.W."/>
        </authorList>
    </citation>
    <scope>NUCLEOTIDE SEQUENCE [LARGE SCALE GENOMIC DNA]</scope>
    <source>
        <strain evidence="9 10">ATCC BAA-2122</strain>
    </source>
</reference>
<dbReference type="Gene3D" id="1.20.1250.20">
    <property type="entry name" value="MFS general substrate transporter like domains"/>
    <property type="match status" value="1"/>
</dbReference>
<keyword evidence="10" id="KW-1185">Reference proteome</keyword>
<feature type="transmembrane region" description="Helical" evidence="7">
    <location>
        <begin position="212"/>
        <end position="234"/>
    </location>
</feature>
<dbReference type="PANTHER" id="PTHR43266:SF2">
    <property type="entry name" value="MAJOR FACILITATOR SUPERFAMILY (MFS) PROFILE DOMAIN-CONTAINING PROTEIN"/>
    <property type="match status" value="1"/>
</dbReference>
<evidence type="ECO:0000313" key="9">
    <source>
        <dbReference type="EMBL" id="EFP97306.1"/>
    </source>
</evidence>
<accession>E3BHL7</accession>
<feature type="transmembrane region" description="Helical" evidence="7">
    <location>
        <begin position="366"/>
        <end position="388"/>
    </location>
</feature>
<dbReference type="Proteomes" id="UP000002943">
    <property type="component" value="Unassembled WGS sequence"/>
</dbReference>
<feature type="transmembrane region" description="Helical" evidence="7">
    <location>
        <begin position="342"/>
        <end position="360"/>
    </location>
</feature>
<feature type="transmembrane region" description="Helical" evidence="7">
    <location>
        <begin position="270"/>
        <end position="289"/>
    </location>
</feature>
<keyword evidence="6 7" id="KW-0472">Membrane</keyword>
<evidence type="ECO:0000256" key="6">
    <source>
        <dbReference type="ARBA" id="ARBA00023136"/>
    </source>
</evidence>
<dbReference type="PROSITE" id="PS50850">
    <property type="entry name" value="MFS"/>
    <property type="match status" value="1"/>
</dbReference>
<feature type="transmembrane region" description="Helical" evidence="7">
    <location>
        <begin position="240"/>
        <end position="263"/>
    </location>
</feature>
<dbReference type="GO" id="GO:0022857">
    <property type="term" value="F:transmembrane transporter activity"/>
    <property type="evidence" value="ECO:0007669"/>
    <property type="project" value="InterPro"/>
</dbReference>
<keyword evidence="4 7" id="KW-0812">Transmembrane</keyword>
<dbReference type="InterPro" id="IPR020846">
    <property type="entry name" value="MFS_dom"/>
</dbReference>
<evidence type="ECO:0000256" key="1">
    <source>
        <dbReference type="ARBA" id="ARBA00004651"/>
    </source>
</evidence>
<dbReference type="PANTHER" id="PTHR43266">
    <property type="entry name" value="MACROLIDE-EFFLUX PROTEIN"/>
    <property type="match status" value="1"/>
</dbReference>
<feature type="transmembrane region" description="Helical" evidence="7">
    <location>
        <begin position="295"/>
        <end position="321"/>
    </location>
</feature>
<organism evidence="9 10">
    <name type="scientific">Vibrio caribbeanicus ATCC BAA-2122</name>
    <dbReference type="NCBI Taxonomy" id="796620"/>
    <lineage>
        <taxon>Bacteria</taxon>
        <taxon>Pseudomonadati</taxon>
        <taxon>Pseudomonadota</taxon>
        <taxon>Gammaproteobacteria</taxon>
        <taxon>Vibrionales</taxon>
        <taxon>Vibrionaceae</taxon>
        <taxon>Vibrio</taxon>
    </lineage>
</organism>
<comment type="subcellular location">
    <subcellularLocation>
        <location evidence="1">Cell membrane</location>
        <topology evidence="1">Multi-pass membrane protein</topology>
    </subcellularLocation>
</comment>
<protein>
    <recommendedName>
        <fullName evidence="8">Major facilitator superfamily (MFS) profile domain-containing protein</fullName>
    </recommendedName>
</protein>
<dbReference type="Pfam" id="PF07690">
    <property type="entry name" value="MFS_1"/>
    <property type="match status" value="1"/>
</dbReference>
<evidence type="ECO:0000313" key="10">
    <source>
        <dbReference type="Proteomes" id="UP000002943"/>
    </source>
</evidence>
<comment type="caution">
    <text evidence="9">The sequence shown here is derived from an EMBL/GenBank/DDBJ whole genome shotgun (WGS) entry which is preliminary data.</text>
</comment>
<dbReference type="OrthoDB" id="9775268at2"/>
<evidence type="ECO:0000256" key="5">
    <source>
        <dbReference type="ARBA" id="ARBA00022989"/>
    </source>
</evidence>
<evidence type="ECO:0000256" key="4">
    <source>
        <dbReference type="ARBA" id="ARBA00022692"/>
    </source>
</evidence>
<evidence type="ECO:0000256" key="2">
    <source>
        <dbReference type="ARBA" id="ARBA00022448"/>
    </source>
</evidence>
<dbReference type="GO" id="GO:0005886">
    <property type="term" value="C:plasma membrane"/>
    <property type="evidence" value="ECO:0007669"/>
    <property type="project" value="UniProtKB-SubCell"/>
</dbReference>
<dbReference type="InterPro" id="IPR011701">
    <property type="entry name" value="MFS"/>
</dbReference>
<dbReference type="AlphaFoldDB" id="E3BHL7"/>